<keyword evidence="11" id="KW-1185">Reference proteome</keyword>
<protein>
    <recommendedName>
        <fullName evidence="8">Indole-3-glycerol phosphate synthase</fullName>
        <shortName evidence="8">IGPS</shortName>
        <ecNumber evidence="8">4.1.1.48</ecNumber>
    </recommendedName>
</protein>
<dbReference type="NCBIfam" id="NF001371">
    <property type="entry name" value="PRK00278.1-3"/>
    <property type="match status" value="1"/>
</dbReference>
<comment type="caution">
    <text evidence="10">The sequence shown here is derived from an EMBL/GenBank/DDBJ whole genome shotgun (WGS) entry which is preliminary data.</text>
</comment>
<dbReference type="InterPro" id="IPR013798">
    <property type="entry name" value="Indole-3-glycerol_P_synth_dom"/>
</dbReference>
<sequence>MTILEKILKVKQLEVAELLEQQVPFTLPKTPTAKPSLFETLYNTQHLQVISEIKRASPSKGLIEGNVDPVQQALAYEHAGAAAISVLTDQQFFKGSMDDLQAVSSAVGLPVLCKDFIIHRLQIEQAKRAGASIILLIVAALEQDILQDLFDYATTLDLEILVEVHDVEELQRALLIDAKLIGVNNRNLKTFEVDLGNTAEIAARFPFNEQRVLISESGIRHATDASTIAQVGAHAVLVGETLMRSAHIDETLRSFHVKRRER</sequence>
<feature type="domain" description="Indole-3-glycerol phosphate synthase" evidence="9">
    <location>
        <begin position="4"/>
        <end position="254"/>
    </location>
</feature>
<dbReference type="InterPro" id="IPR045186">
    <property type="entry name" value="Indole-3-glycerol_P_synth"/>
</dbReference>
<evidence type="ECO:0000259" key="9">
    <source>
        <dbReference type="Pfam" id="PF00218"/>
    </source>
</evidence>
<dbReference type="EC" id="4.1.1.48" evidence="8"/>
<keyword evidence="6 8" id="KW-0057">Aromatic amino acid biosynthesis</keyword>
<dbReference type="InterPro" id="IPR013785">
    <property type="entry name" value="Aldolase_TIM"/>
</dbReference>
<comment type="catalytic activity">
    <reaction evidence="1 8">
        <text>1-(2-carboxyphenylamino)-1-deoxy-D-ribulose 5-phosphate + H(+) = (1S,2R)-1-C-(indol-3-yl)glycerol 3-phosphate + CO2 + H2O</text>
        <dbReference type="Rhea" id="RHEA:23476"/>
        <dbReference type="ChEBI" id="CHEBI:15377"/>
        <dbReference type="ChEBI" id="CHEBI:15378"/>
        <dbReference type="ChEBI" id="CHEBI:16526"/>
        <dbReference type="ChEBI" id="CHEBI:58613"/>
        <dbReference type="ChEBI" id="CHEBI:58866"/>
        <dbReference type="EC" id="4.1.1.48"/>
    </reaction>
</comment>
<accession>A0ABW1LBE6</accession>
<dbReference type="InterPro" id="IPR011060">
    <property type="entry name" value="RibuloseP-bd_barrel"/>
</dbReference>
<dbReference type="PROSITE" id="PS00614">
    <property type="entry name" value="IGPS"/>
    <property type="match status" value="1"/>
</dbReference>
<reference evidence="11" key="1">
    <citation type="journal article" date="2019" name="Int. J. Syst. Evol. Microbiol.">
        <title>The Global Catalogue of Microorganisms (GCM) 10K type strain sequencing project: providing services to taxonomists for standard genome sequencing and annotation.</title>
        <authorList>
            <consortium name="The Broad Institute Genomics Platform"/>
            <consortium name="The Broad Institute Genome Sequencing Center for Infectious Disease"/>
            <person name="Wu L."/>
            <person name="Ma J."/>
        </authorList>
    </citation>
    <scope>NUCLEOTIDE SEQUENCE [LARGE SCALE GENOMIC DNA]</scope>
    <source>
        <strain evidence="11">CCUG 54527</strain>
    </source>
</reference>
<comment type="similarity">
    <text evidence="8">Belongs to the TrpC family.</text>
</comment>
<evidence type="ECO:0000256" key="2">
    <source>
        <dbReference type="ARBA" id="ARBA00004696"/>
    </source>
</evidence>
<keyword evidence="4 8" id="KW-0210">Decarboxylase</keyword>
<evidence type="ECO:0000313" key="11">
    <source>
        <dbReference type="Proteomes" id="UP001596170"/>
    </source>
</evidence>
<evidence type="ECO:0000256" key="4">
    <source>
        <dbReference type="ARBA" id="ARBA00022793"/>
    </source>
</evidence>
<name>A0ABW1LBE6_9BACL</name>
<evidence type="ECO:0000256" key="3">
    <source>
        <dbReference type="ARBA" id="ARBA00022605"/>
    </source>
</evidence>
<dbReference type="SUPFAM" id="SSF51366">
    <property type="entry name" value="Ribulose-phoshate binding barrel"/>
    <property type="match status" value="1"/>
</dbReference>
<evidence type="ECO:0000256" key="6">
    <source>
        <dbReference type="ARBA" id="ARBA00023141"/>
    </source>
</evidence>
<dbReference type="Proteomes" id="UP001596170">
    <property type="component" value="Unassembled WGS sequence"/>
</dbReference>
<evidence type="ECO:0000313" key="10">
    <source>
        <dbReference type="EMBL" id="MFC6040641.1"/>
    </source>
</evidence>
<dbReference type="PANTHER" id="PTHR22854:SF2">
    <property type="entry name" value="INDOLE-3-GLYCEROL-PHOSPHATE SYNTHASE"/>
    <property type="match status" value="1"/>
</dbReference>
<proteinExistence type="inferred from homology"/>
<dbReference type="CDD" id="cd00331">
    <property type="entry name" value="IGPS"/>
    <property type="match status" value="1"/>
</dbReference>
<dbReference type="NCBIfam" id="NF001377">
    <property type="entry name" value="PRK00278.2-4"/>
    <property type="match status" value="1"/>
</dbReference>
<gene>
    <name evidence="8 10" type="primary">trpC</name>
    <name evidence="10" type="ORF">ACFPYN_14530</name>
</gene>
<keyword evidence="3 8" id="KW-0028">Amino-acid biosynthesis</keyword>
<organism evidence="10 11">
    <name type="scientific">Paenisporosarcina macmurdoensis</name>
    <dbReference type="NCBI Taxonomy" id="212659"/>
    <lineage>
        <taxon>Bacteria</taxon>
        <taxon>Bacillati</taxon>
        <taxon>Bacillota</taxon>
        <taxon>Bacilli</taxon>
        <taxon>Bacillales</taxon>
        <taxon>Caryophanaceae</taxon>
        <taxon>Paenisporosarcina</taxon>
    </lineage>
</organism>
<dbReference type="HAMAP" id="MF_00134_B">
    <property type="entry name" value="IGPS_B"/>
    <property type="match status" value="1"/>
</dbReference>
<dbReference type="PANTHER" id="PTHR22854">
    <property type="entry name" value="TRYPTOPHAN BIOSYNTHESIS PROTEIN"/>
    <property type="match status" value="1"/>
</dbReference>
<dbReference type="RefSeq" id="WP_377735173.1">
    <property type="nucleotide sequence ID" value="NZ_JBHSRI010000025.1"/>
</dbReference>
<dbReference type="Gene3D" id="3.20.20.70">
    <property type="entry name" value="Aldolase class I"/>
    <property type="match status" value="1"/>
</dbReference>
<comment type="pathway">
    <text evidence="2 8">Amino-acid biosynthesis; L-tryptophan biosynthesis; L-tryptophan from chorismate: step 4/5.</text>
</comment>
<keyword evidence="7 8" id="KW-0456">Lyase</keyword>
<dbReference type="Pfam" id="PF00218">
    <property type="entry name" value="IGPS"/>
    <property type="match status" value="1"/>
</dbReference>
<evidence type="ECO:0000256" key="7">
    <source>
        <dbReference type="ARBA" id="ARBA00023239"/>
    </source>
</evidence>
<evidence type="ECO:0000256" key="1">
    <source>
        <dbReference type="ARBA" id="ARBA00001633"/>
    </source>
</evidence>
<evidence type="ECO:0000256" key="8">
    <source>
        <dbReference type="HAMAP-Rule" id="MF_00134"/>
    </source>
</evidence>
<dbReference type="GO" id="GO:0004425">
    <property type="term" value="F:indole-3-glycerol-phosphate synthase activity"/>
    <property type="evidence" value="ECO:0007669"/>
    <property type="project" value="UniProtKB-EC"/>
</dbReference>
<dbReference type="EMBL" id="JBHSRI010000025">
    <property type="protein sequence ID" value="MFC6040641.1"/>
    <property type="molecule type" value="Genomic_DNA"/>
</dbReference>
<evidence type="ECO:0000256" key="5">
    <source>
        <dbReference type="ARBA" id="ARBA00022822"/>
    </source>
</evidence>
<dbReference type="InterPro" id="IPR001468">
    <property type="entry name" value="Indole-3-GlycerolPSynthase_CS"/>
</dbReference>
<keyword evidence="5 8" id="KW-0822">Tryptophan biosynthesis</keyword>